<sequence length="338" mass="36195">MKERVILSCLVLTVLVIFIANISTGSISIPFTKVIAILSGNEDVKNAWRYIVLDYRLPKAIVAILVGVALSISGLLMQTLFRNPMAESYVLGISSGAGLGVACLILGSSFLPIGLRFLLTSSYAIAVVSILGSFFLLLLILMVSTKVKSTTTLLIVGIMFGSFANAAVSILTFFGSAEEIKKFIFWSMGSLGNLTMEVIGLFTVIVIVGLFGALYLARELDALLLGDNYASSMGVDVKRTRNQIVLVTALLAGVSTAFVGPIAFIGLAVPHMTRLLFGINQHSKLIVYSAILGSGLMLICDLLTQLNGDQYLLPINAITSMFGAPIVVWLLLKNKAYL</sequence>
<comment type="similarity">
    <text evidence="2">Belongs to the binding-protein-dependent transport system permease family. FecCD subfamily.</text>
</comment>
<feature type="transmembrane region" description="Helical" evidence="8">
    <location>
        <begin position="123"/>
        <end position="141"/>
    </location>
</feature>
<evidence type="ECO:0000256" key="3">
    <source>
        <dbReference type="ARBA" id="ARBA00022448"/>
    </source>
</evidence>
<proteinExistence type="inferred from homology"/>
<feature type="transmembrane region" description="Helical" evidence="8">
    <location>
        <begin position="311"/>
        <end position="332"/>
    </location>
</feature>
<evidence type="ECO:0000256" key="6">
    <source>
        <dbReference type="ARBA" id="ARBA00022989"/>
    </source>
</evidence>
<dbReference type="GO" id="GO:0033214">
    <property type="term" value="P:siderophore-iron import into cell"/>
    <property type="evidence" value="ECO:0007669"/>
    <property type="project" value="TreeGrafter"/>
</dbReference>
<feature type="transmembrane region" description="Helical" evidence="8">
    <location>
        <begin position="194"/>
        <end position="217"/>
    </location>
</feature>
<accession>A0A7K1GNR2</accession>
<dbReference type="CDD" id="cd06550">
    <property type="entry name" value="TM_ABC_iron-siderophores_like"/>
    <property type="match status" value="1"/>
</dbReference>
<evidence type="ECO:0000256" key="2">
    <source>
        <dbReference type="ARBA" id="ARBA00007935"/>
    </source>
</evidence>
<keyword evidence="10" id="KW-1185">Reference proteome</keyword>
<dbReference type="GO" id="GO:0005886">
    <property type="term" value="C:plasma membrane"/>
    <property type="evidence" value="ECO:0007669"/>
    <property type="project" value="UniProtKB-SubCell"/>
</dbReference>
<evidence type="ECO:0000313" key="9">
    <source>
        <dbReference type="EMBL" id="MTH30179.1"/>
    </source>
</evidence>
<keyword evidence="5 8" id="KW-0812">Transmembrane</keyword>
<gene>
    <name evidence="9" type="ORF">GJV77_09695</name>
</gene>
<dbReference type="PANTHER" id="PTHR30472">
    <property type="entry name" value="FERRIC ENTEROBACTIN TRANSPORT SYSTEM PERMEASE PROTEIN"/>
    <property type="match status" value="1"/>
</dbReference>
<feature type="transmembrane region" description="Helical" evidence="8">
    <location>
        <begin position="244"/>
        <end position="265"/>
    </location>
</feature>
<keyword evidence="4" id="KW-1003">Cell membrane</keyword>
<feature type="transmembrane region" description="Helical" evidence="8">
    <location>
        <begin position="60"/>
        <end position="77"/>
    </location>
</feature>
<keyword evidence="7 8" id="KW-0472">Membrane</keyword>
<comment type="subcellular location">
    <subcellularLocation>
        <location evidence="1">Cell membrane</location>
        <topology evidence="1">Multi-pass membrane protein</topology>
    </subcellularLocation>
</comment>
<organism evidence="9 10">
    <name type="scientific">Myroides pelagicus</name>
    <dbReference type="NCBI Taxonomy" id="270914"/>
    <lineage>
        <taxon>Bacteria</taxon>
        <taxon>Pseudomonadati</taxon>
        <taxon>Bacteroidota</taxon>
        <taxon>Flavobacteriia</taxon>
        <taxon>Flavobacteriales</taxon>
        <taxon>Flavobacteriaceae</taxon>
        <taxon>Myroides</taxon>
    </lineage>
</organism>
<dbReference type="GO" id="GO:0022857">
    <property type="term" value="F:transmembrane transporter activity"/>
    <property type="evidence" value="ECO:0007669"/>
    <property type="project" value="InterPro"/>
</dbReference>
<dbReference type="OrthoDB" id="9811721at2"/>
<evidence type="ECO:0000256" key="5">
    <source>
        <dbReference type="ARBA" id="ARBA00022692"/>
    </source>
</evidence>
<dbReference type="RefSeq" id="WP_155036166.1">
    <property type="nucleotide sequence ID" value="NZ_JAYMMG010000023.1"/>
</dbReference>
<dbReference type="Gene3D" id="1.10.3470.10">
    <property type="entry name" value="ABC transporter involved in vitamin B12 uptake, BtuC"/>
    <property type="match status" value="1"/>
</dbReference>
<keyword evidence="6 8" id="KW-1133">Transmembrane helix</keyword>
<dbReference type="PANTHER" id="PTHR30472:SF41">
    <property type="entry name" value="TRANSPORT SYSTEM PERMEASE PROTEIN"/>
    <property type="match status" value="1"/>
</dbReference>
<dbReference type="SUPFAM" id="SSF81345">
    <property type="entry name" value="ABC transporter involved in vitamin B12 uptake, BtuC"/>
    <property type="match status" value="1"/>
</dbReference>
<dbReference type="EMBL" id="WMJY01000020">
    <property type="protein sequence ID" value="MTH30179.1"/>
    <property type="molecule type" value="Genomic_DNA"/>
</dbReference>
<evidence type="ECO:0000256" key="4">
    <source>
        <dbReference type="ARBA" id="ARBA00022475"/>
    </source>
</evidence>
<evidence type="ECO:0000256" key="8">
    <source>
        <dbReference type="SAM" id="Phobius"/>
    </source>
</evidence>
<dbReference type="InterPro" id="IPR037294">
    <property type="entry name" value="ABC_BtuC-like"/>
</dbReference>
<keyword evidence="3" id="KW-0813">Transport</keyword>
<comment type="caution">
    <text evidence="9">The sequence shown here is derived from an EMBL/GenBank/DDBJ whole genome shotgun (WGS) entry which is preliminary data.</text>
</comment>
<dbReference type="AlphaFoldDB" id="A0A7K1GNR2"/>
<dbReference type="Proteomes" id="UP000488936">
    <property type="component" value="Unassembled WGS sequence"/>
</dbReference>
<evidence type="ECO:0000256" key="1">
    <source>
        <dbReference type="ARBA" id="ARBA00004651"/>
    </source>
</evidence>
<protein>
    <submittedName>
        <fullName evidence="9">Iron chelate uptake ABC transporter family permease subunit</fullName>
    </submittedName>
</protein>
<dbReference type="InterPro" id="IPR000522">
    <property type="entry name" value="ABC_transptr_permease_BtuC"/>
</dbReference>
<feature type="transmembrane region" description="Helical" evidence="8">
    <location>
        <begin position="89"/>
        <end position="111"/>
    </location>
</feature>
<dbReference type="Pfam" id="PF01032">
    <property type="entry name" value="FecCD"/>
    <property type="match status" value="1"/>
</dbReference>
<evidence type="ECO:0000313" key="10">
    <source>
        <dbReference type="Proteomes" id="UP000488936"/>
    </source>
</evidence>
<feature type="transmembrane region" description="Helical" evidence="8">
    <location>
        <begin position="153"/>
        <end position="174"/>
    </location>
</feature>
<reference evidence="9 10" key="1">
    <citation type="journal article" date="2006" name="Int. J. Syst. Evol. Microbiol.">
        <title>Myroides pelagicus sp. nov., isolated from seawater in Thailand.</title>
        <authorList>
            <person name="Yoon J."/>
            <person name="Maneerat S."/>
            <person name="Kawai F."/>
            <person name="Yokota A."/>
        </authorList>
    </citation>
    <scope>NUCLEOTIDE SEQUENCE [LARGE SCALE GENOMIC DNA]</scope>
    <source>
        <strain evidence="9 10">SM1T</strain>
    </source>
</reference>
<evidence type="ECO:0000256" key="7">
    <source>
        <dbReference type="ARBA" id="ARBA00023136"/>
    </source>
</evidence>
<name>A0A7K1GNR2_9FLAO</name>